<keyword evidence="2" id="KW-1185">Reference proteome</keyword>
<dbReference type="EMBL" id="CP003360">
    <property type="protein sequence ID" value="AFM22848.1"/>
    <property type="molecule type" value="Genomic_DNA"/>
</dbReference>
<proteinExistence type="predicted"/>
<accession>I4BZV7</accession>
<dbReference type="AlphaFoldDB" id="I4BZV7"/>
<protein>
    <submittedName>
        <fullName evidence="1">Uncharacterized protein</fullName>
    </submittedName>
</protein>
<evidence type="ECO:0000313" key="2">
    <source>
        <dbReference type="Proteomes" id="UP000006055"/>
    </source>
</evidence>
<dbReference type="KEGG" id="dti:Desti_0099"/>
<dbReference type="Proteomes" id="UP000006055">
    <property type="component" value="Chromosome"/>
</dbReference>
<organism evidence="1 2">
    <name type="scientific">Desulfomonile tiedjei (strain ATCC 49306 / DSM 6799 / DCB-1)</name>
    <dbReference type="NCBI Taxonomy" id="706587"/>
    <lineage>
        <taxon>Bacteria</taxon>
        <taxon>Pseudomonadati</taxon>
        <taxon>Thermodesulfobacteriota</taxon>
        <taxon>Desulfomonilia</taxon>
        <taxon>Desulfomonilales</taxon>
        <taxon>Desulfomonilaceae</taxon>
        <taxon>Desulfomonile</taxon>
    </lineage>
</organism>
<name>I4BZV7_DESTA</name>
<sequence>MANAKNSNVYPMLQYKILLGDRRPSVPRLSQKSKFIPDRGTKFSSSSRPDCRGAPRGCPVVTGLSAGHSGKGRHETCPYEDDESWHDLCAFENFETVSPWQHILLISLIILKMCRHGGTAPTSISILQSDIHFGNCQRALSPVARPNAKLGNEPR</sequence>
<gene>
    <name evidence="1" type="ordered locus">Desti_0099</name>
</gene>
<reference evidence="2" key="1">
    <citation type="submission" date="2012-06" db="EMBL/GenBank/DDBJ databases">
        <title>Complete sequence of chromosome of Desulfomonile tiedjei DSM 6799.</title>
        <authorList>
            <person name="Lucas S."/>
            <person name="Copeland A."/>
            <person name="Lapidus A."/>
            <person name="Glavina del Rio T."/>
            <person name="Dalin E."/>
            <person name="Tice H."/>
            <person name="Bruce D."/>
            <person name="Goodwin L."/>
            <person name="Pitluck S."/>
            <person name="Peters L."/>
            <person name="Ovchinnikova G."/>
            <person name="Zeytun A."/>
            <person name="Lu M."/>
            <person name="Kyrpides N."/>
            <person name="Mavromatis K."/>
            <person name="Ivanova N."/>
            <person name="Brettin T."/>
            <person name="Detter J.C."/>
            <person name="Han C."/>
            <person name="Larimer F."/>
            <person name="Land M."/>
            <person name="Hauser L."/>
            <person name="Markowitz V."/>
            <person name="Cheng J.-F."/>
            <person name="Hugenholtz P."/>
            <person name="Woyke T."/>
            <person name="Wu D."/>
            <person name="Spring S."/>
            <person name="Schroeder M."/>
            <person name="Brambilla E."/>
            <person name="Klenk H.-P."/>
            <person name="Eisen J.A."/>
        </authorList>
    </citation>
    <scope>NUCLEOTIDE SEQUENCE [LARGE SCALE GENOMIC DNA]</scope>
    <source>
        <strain evidence="2">ATCC 49306 / DSM 6799 / DCB-1</strain>
    </source>
</reference>
<evidence type="ECO:0000313" key="1">
    <source>
        <dbReference type="EMBL" id="AFM22848.1"/>
    </source>
</evidence>
<dbReference type="HOGENOM" id="CLU_1692687_0_0_7"/>